<dbReference type="Pfam" id="PF00027">
    <property type="entry name" value="cNMP_binding"/>
    <property type="match status" value="1"/>
</dbReference>
<dbReference type="InterPro" id="IPR000595">
    <property type="entry name" value="cNMP-bd_dom"/>
</dbReference>
<dbReference type="RefSeq" id="WP_115270796.1">
    <property type="nucleotide sequence ID" value="NZ_JBNPNB010000080.1"/>
</dbReference>
<keyword evidence="3" id="KW-0804">Transcription</keyword>
<dbReference type="SMART" id="SM00419">
    <property type="entry name" value="HTH_CRP"/>
    <property type="match status" value="1"/>
</dbReference>
<dbReference type="InterPro" id="IPR012318">
    <property type="entry name" value="HTH_CRP"/>
</dbReference>
<protein>
    <submittedName>
        <fullName evidence="6">CarD family transcriptional regulator</fullName>
    </submittedName>
</protein>
<dbReference type="Gene3D" id="1.10.10.10">
    <property type="entry name" value="Winged helix-like DNA-binding domain superfamily/Winged helix DNA-binding domain"/>
    <property type="match status" value="1"/>
</dbReference>
<feature type="domain" description="Cyclic nucleotide-binding" evidence="4">
    <location>
        <begin position="15"/>
        <end position="134"/>
    </location>
</feature>
<organism evidence="6 7">
    <name type="scientific">Streptococcus hyointestinalis</name>
    <dbReference type="NCBI Taxonomy" id="1337"/>
    <lineage>
        <taxon>Bacteria</taxon>
        <taxon>Bacillati</taxon>
        <taxon>Bacillota</taxon>
        <taxon>Bacilli</taxon>
        <taxon>Lactobacillales</taxon>
        <taxon>Streptococcaceae</taxon>
        <taxon>Streptococcus</taxon>
    </lineage>
</organism>
<dbReference type="SUPFAM" id="SSF51206">
    <property type="entry name" value="cAMP-binding domain-like"/>
    <property type="match status" value="1"/>
</dbReference>
<dbReference type="CDD" id="cd00038">
    <property type="entry name" value="CAP_ED"/>
    <property type="match status" value="1"/>
</dbReference>
<evidence type="ECO:0000259" key="4">
    <source>
        <dbReference type="PROSITE" id="PS50042"/>
    </source>
</evidence>
<dbReference type="AlphaFoldDB" id="A0A380KDT0"/>
<dbReference type="PANTHER" id="PTHR24567:SF26">
    <property type="entry name" value="REGULATORY PROTEIN YEIL"/>
    <property type="match status" value="1"/>
</dbReference>
<name>A0A380KDT0_9STRE</name>
<dbReference type="GO" id="GO:0005829">
    <property type="term" value="C:cytosol"/>
    <property type="evidence" value="ECO:0007669"/>
    <property type="project" value="TreeGrafter"/>
</dbReference>
<evidence type="ECO:0000256" key="2">
    <source>
        <dbReference type="ARBA" id="ARBA00023125"/>
    </source>
</evidence>
<dbReference type="InterPro" id="IPR014710">
    <property type="entry name" value="RmlC-like_jellyroll"/>
</dbReference>
<evidence type="ECO:0000313" key="7">
    <source>
        <dbReference type="Proteomes" id="UP000254924"/>
    </source>
</evidence>
<evidence type="ECO:0000313" key="6">
    <source>
        <dbReference type="EMBL" id="SUN63245.1"/>
    </source>
</evidence>
<dbReference type="InterPro" id="IPR036388">
    <property type="entry name" value="WH-like_DNA-bd_sf"/>
</dbReference>
<dbReference type="PROSITE" id="PS51063">
    <property type="entry name" value="HTH_CRP_2"/>
    <property type="match status" value="1"/>
</dbReference>
<dbReference type="PANTHER" id="PTHR24567">
    <property type="entry name" value="CRP FAMILY TRANSCRIPTIONAL REGULATORY PROTEIN"/>
    <property type="match status" value="1"/>
</dbReference>
<dbReference type="InterPro" id="IPR036390">
    <property type="entry name" value="WH_DNA-bd_sf"/>
</dbReference>
<dbReference type="Pfam" id="PF13545">
    <property type="entry name" value="HTH_Crp_2"/>
    <property type="match status" value="1"/>
</dbReference>
<evidence type="ECO:0000256" key="1">
    <source>
        <dbReference type="ARBA" id="ARBA00023015"/>
    </source>
</evidence>
<keyword evidence="2" id="KW-0238">DNA-binding</keyword>
<dbReference type="GeneID" id="78357557"/>
<dbReference type="Gene3D" id="2.60.120.10">
    <property type="entry name" value="Jelly Rolls"/>
    <property type="match status" value="1"/>
</dbReference>
<keyword evidence="7" id="KW-1185">Reference proteome</keyword>
<dbReference type="GO" id="GO:0003677">
    <property type="term" value="F:DNA binding"/>
    <property type="evidence" value="ECO:0007669"/>
    <property type="project" value="UniProtKB-KW"/>
</dbReference>
<evidence type="ECO:0000256" key="3">
    <source>
        <dbReference type="ARBA" id="ARBA00023163"/>
    </source>
</evidence>
<evidence type="ECO:0000259" key="5">
    <source>
        <dbReference type="PROSITE" id="PS51063"/>
    </source>
</evidence>
<dbReference type="OrthoDB" id="9798104at2"/>
<sequence>MNTKEKMCCLHHIPLFQQLSEKEYQHILRLLHHQQFKKGDIIFSPDTKEQLLIVSSGKMKVYKLNRLGKEQFIRMVGRGAYEGENYLFGCENANLYGEATTDTVICALYESDFKTLLNTYPQINLKFLDLNAQKTIELGIQTELLSIDKIEERLALYLARLSHTDKALEPQHIKIPIPLKELASYLGTSPETLSRKLRDFEKKNWIKRQQKEITILSPFWSFF</sequence>
<dbReference type="SUPFAM" id="SSF46785">
    <property type="entry name" value="Winged helix' DNA-binding domain"/>
    <property type="match status" value="1"/>
</dbReference>
<accession>A0A380KDT0</accession>
<reference evidence="6 7" key="1">
    <citation type="submission" date="2018-06" db="EMBL/GenBank/DDBJ databases">
        <authorList>
            <consortium name="Pathogen Informatics"/>
            <person name="Doyle S."/>
        </authorList>
    </citation>
    <scope>NUCLEOTIDE SEQUENCE [LARGE SCALE GENOMIC DNA]</scope>
    <source>
        <strain evidence="6 7">NCTC12224</strain>
    </source>
</reference>
<dbReference type="GO" id="GO:0003700">
    <property type="term" value="F:DNA-binding transcription factor activity"/>
    <property type="evidence" value="ECO:0007669"/>
    <property type="project" value="TreeGrafter"/>
</dbReference>
<dbReference type="EMBL" id="UHFN01000007">
    <property type="protein sequence ID" value="SUN63245.1"/>
    <property type="molecule type" value="Genomic_DNA"/>
</dbReference>
<proteinExistence type="predicted"/>
<dbReference type="PROSITE" id="PS50042">
    <property type="entry name" value="CNMP_BINDING_3"/>
    <property type="match status" value="1"/>
</dbReference>
<feature type="domain" description="HTH crp-type" evidence="5">
    <location>
        <begin position="148"/>
        <end position="219"/>
    </location>
</feature>
<dbReference type="SMART" id="SM00100">
    <property type="entry name" value="cNMP"/>
    <property type="match status" value="1"/>
</dbReference>
<dbReference type="Proteomes" id="UP000254924">
    <property type="component" value="Unassembled WGS sequence"/>
</dbReference>
<dbReference type="InterPro" id="IPR050397">
    <property type="entry name" value="Env_Response_Regulators"/>
</dbReference>
<dbReference type="InterPro" id="IPR018490">
    <property type="entry name" value="cNMP-bd_dom_sf"/>
</dbReference>
<gene>
    <name evidence="6" type="primary">flp</name>
    <name evidence="6" type="ORF">NCTC12224_02319</name>
</gene>
<keyword evidence="1" id="KW-0805">Transcription regulation</keyword>